<organism evidence="2 3">
    <name type="scientific">Amborella trichopoda</name>
    <dbReference type="NCBI Taxonomy" id="13333"/>
    <lineage>
        <taxon>Eukaryota</taxon>
        <taxon>Viridiplantae</taxon>
        <taxon>Streptophyta</taxon>
        <taxon>Embryophyta</taxon>
        <taxon>Tracheophyta</taxon>
        <taxon>Spermatophyta</taxon>
        <taxon>Magnoliopsida</taxon>
        <taxon>Amborellales</taxon>
        <taxon>Amborellaceae</taxon>
        <taxon>Amborella</taxon>
    </lineage>
</organism>
<protein>
    <recommendedName>
        <fullName evidence="1">HAT C-terminal dimerisation domain-containing protein</fullName>
    </recommendedName>
</protein>
<evidence type="ECO:0000259" key="1">
    <source>
        <dbReference type="Pfam" id="PF05699"/>
    </source>
</evidence>
<dbReference type="GO" id="GO:0046983">
    <property type="term" value="F:protein dimerization activity"/>
    <property type="evidence" value="ECO:0007669"/>
    <property type="project" value="InterPro"/>
</dbReference>
<accession>W1P864</accession>
<name>W1P864_AMBTC</name>
<dbReference type="AlphaFoldDB" id="W1P864"/>
<feature type="domain" description="HAT C-terminal dimerisation" evidence="1">
    <location>
        <begin position="46"/>
        <end position="109"/>
    </location>
</feature>
<reference evidence="2" key="1">
    <citation type="submission" date="2013-08" db="EMBL/GenBank/DDBJ databases">
        <authorList>
            <person name="Albert V.A."/>
            <person name="Barbazuk W.B."/>
            <person name="Chamala S."/>
            <person name="Chanderbali A.S."/>
            <person name="dePamphilis C.W."/>
            <person name="Der J.P."/>
            <person name="Estill J.C."/>
            <person name="Leebens-Mack J."/>
            <person name="Ma H."/>
            <person name="Palmer J.D."/>
            <person name="Rounsley S."/>
            <person name="Sankoff D."/>
            <person name="Schuster S.C."/>
            <person name="Soltis D.E."/>
            <person name="Soltis P.S."/>
            <person name="Wessler S.R."/>
            <person name="Wing R.A."/>
        </authorList>
    </citation>
    <scope>NUCLEOTIDE SEQUENCE</scope>
    <source>
        <tissue evidence="2">Leaf</tissue>
    </source>
</reference>
<dbReference type="Proteomes" id="UP000017836">
    <property type="component" value="Unassembled WGS sequence"/>
</dbReference>
<evidence type="ECO:0000313" key="3">
    <source>
        <dbReference type="Proteomes" id="UP000017836"/>
    </source>
</evidence>
<gene>
    <name evidence="2" type="ORF">AMTR_s00077p00056800</name>
</gene>
<evidence type="ECO:0000313" key="2">
    <source>
        <dbReference type="EMBL" id="ERN04128.1"/>
    </source>
</evidence>
<dbReference type="InterPro" id="IPR008906">
    <property type="entry name" value="HATC_C_dom"/>
</dbReference>
<dbReference type="InterPro" id="IPR012337">
    <property type="entry name" value="RNaseH-like_sf"/>
</dbReference>
<dbReference type="SUPFAM" id="SSF53098">
    <property type="entry name" value="Ribonuclease H-like"/>
    <property type="match status" value="1"/>
</dbReference>
<dbReference type="Pfam" id="PF05699">
    <property type="entry name" value="Dimer_Tnp_hAT"/>
    <property type="match status" value="1"/>
</dbReference>
<dbReference type="Gramene" id="ERN04128">
    <property type="protein sequence ID" value="ERN04128"/>
    <property type="gene ID" value="AMTR_s00077p00056800"/>
</dbReference>
<sequence>MVKWDGGKETIEVMSCLMVFSPSLAIISSDNGVTPMGYEKAPEAHGKWWSLCGDEVPVLRKFAVRILSQPCSSSGCKQQWSFFEANHAKKRSKLNSGVFNDLVFVRYNLRLKDRANSDKEYDIEHINSDNIGGAPDWLDDTDPPETPLLNGLEDSTILDSVNENYHKPPGFYHVKPDDNT</sequence>
<dbReference type="PANTHER" id="PTHR32166">
    <property type="entry name" value="OSJNBA0013A04.12 PROTEIN"/>
    <property type="match status" value="1"/>
</dbReference>
<dbReference type="PANTHER" id="PTHR32166:SF123">
    <property type="entry name" value="BED-TYPE DOMAIN-CONTAINING PROTEIN"/>
    <property type="match status" value="1"/>
</dbReference>
<proteinExistence type="predicted"/>
<dbReference type="HOGENOM" id="CLU_1498276_0_0_1"/>
<keyword evidence="3" id="KW-1185">Reference proteome</keyword>
<dbReference type="EMBL" id="KI394293">
    <property type="protein sequence ID" value="ERN04128.1"/>
    <property type="molecule type" value="Genomic_DNA"/>
</dbReference>